<comment type="caution">
    <text evidence="4">The sequence shown here is derived from an EMBL/GenBank/DDBJ whole genome shotgun (WGS) entry which is preliminary data.</text>
</comment>
<dbReference type="InterPro" id="IPR002048">
    <property type="entry name" value="EF_hand_dom"/>
</dbReference>
<proteinExistence type="predicted"/>
<dbReference type="InterPro" id="IPR018247">
    <property type="entry name" value="EF_Hand_1_Ca_BS"/>
</dbReference>
<dbReference type="Proteomes" id="UP000596742">
    <property type="component" value="Unassembled WGS sequence"/>
</dbReference>
<dbReference type="PROSITE" id="PS50222">
    <property type="entry name" value="EF_HAND_2"/>
    <property type="match status" value="1"/>
</dbReference>
<keyword evidence="5" id="KW-1185">Reference proteome</keyword>
<dbReference type="SUPFAM" id="SSF47473">
    <property type="entry name" value="EF-hand"/>
    <property type="match status" value="1"/>
</dbReference>
<dbReference type="InterPro" id="IPR011992">
    <property type="entry name" value="EF-hand-dom_pair"/>
</dbReference>
<accession>A0A8B6HUJ9</accession>
<evidence type="ECO:0000256" key="1">
    <source>
        <dbReference type="ARBA" id="ARBA00022837"/>
    </source>
</evidence>
<sequence>MKVAWILLLSLVLVFLLDDCEAWRRRRFRIRIRIRARRFTRKVLPRIRGRRLIRKIGHIIKGTIKTITRVAVLNNPWLFFAKQVYDRYKAKKMQGKLSGQQTCVADDVCGGSCINNECMWYCDNVCNIMANDKFNWRGDLVELPCKYSAYDYSGAGYFYPSDLAFHIKERGRERDNMMVFRRLDQNVLVFLLEDCEAWRVRIRGRRFIRKVVPRIRGRRLIRKIGHIIKGTIKTITKVAIMTNPALFVAKQVFDRYKAKKMQAALAGEETCVADDICGGSCVNQKCMWYCDNICKVFPSEKEFNWRGELVYLPCKYSEYDYAGSGYFTPADLAYHIQERGREPDNMMVFRRLDQNGDGRVTASEFSNTKKYLLIDQDTC</sequence>
<feature type="signal peptide" evidence="2">
    <location>
        <begin position="1"/>
        <end position="22"/>
    </location>
</feature>
<protein>
    <recommendedName>
        <fullName evidence="3">EF-hand domain-containing protein</fullName>
    </recommendedName>
</protein>
<dbReference type="PROSITE" id="PS00018">
    <property type="entry name" value="EF_HAND_1"/>
    <property type="match status" value="1"/>
</dbReference>
<gene>
    <name evidence="4" type="ORF">MGAL_10B022822</name>
</gene>
<dbReference type="Gene3D" id="1.10.238.10">
    <property type="entry name" value="EF-hand"/>
    <property type="match status" value="1"/>
</dbReference>
<evidence type="ECO:0000313" key="4">
    <source>
        <dbReference type="EMBL" id="VDI84309.1"/>
    </source>
</evidence>
<dbReference type="EMBL" id="UYJE01010559">
    <property type="protein sequence ID" value="VDI84309.1"/>
    <property type="molecule type" value="Genomic_DNA"/>
</dbReference>
<keyword evidence="2" id="KW-0732">Signal</keyword>
<dbReference type="GO" id="GO:0005509">
    <property type="term" value="F:calcium ion binding"/>
    <property type="evidence" value="ECO:0007669"/>
    <property type="project" value="InterPro"/>
</dbReference>
<reference evidence="4" key="1">
    <citation type="submission" date="2018-11" db="EMBL/GenBank/DDBJ databases">
        <authorList>
            <person name="Alioto T."/>
            <person name="Alioto T."/>
        </authorList>
    </citation>
    <scope>NUCLEOTIDE SEQUENCE</scope>
</reference>
<dbReference type="AlphaFoldDB" id="A0A8B6HUJ9"/>
<feature type="domain" description="EF-hand" evidence="3">
    <location>
        <begin position="340"/>
        <end position="375"/>
    </location>
</feature>
<evidence type="ECO:0000259" key="3">
    <source>
        <dbReference type="PROSITE" id="PS50222"/>
    </source>
</evidence>
<feature type="chain" id="PRO_5032625823" description="EF-hand domain-containing protein" evidence="2">
    <location>
        <begin position="23"/>
        <end position="379"/>
    </location>
</feature>
<keyword evidence="1" id="KW-0106">Calcium</keyword>
<evidence type="ECO:0000256" key="2">
    <source>
        <dbReference type="SAM" id="SignalP"/>
    </source>
</evidence>
<evidence type="ECO:0000313" key="5">
    <source>
        <dbReference type="Proteomes" id="UP000596742"/>
    </source>
</evidence>
<name>A0A8B6HUJ9_MYTGA</name>
<organism evidence="4 5">
    <name type="scientific">Mytilus galloprovincialis</name>
    <name type="common">Mediterranean mussel</name>
    <dbReference type="NCBI Taxonomy" id="29158"/>
    <lineage>
        <taxon>Eukaryota</taxon>
        <taxon>Metazoa</taxon>
        <taxon>Spiralia</taxon>
        <taxon>Lophotrochozoa</taxon>
        <taxon>Mollusca</taxon>
        <taxon>Bivalvia</taxon>
        <taxon>Autobranchia</taxon>
        <taxon>Pteriomorphia</taxon>
        <taxon>Mytilida</taxon>
        <taxon>Mytiloidea</taxon>
        <taxon>Mytilidae</taxon>
        <taxon>Mytilinae</taxon>
        <taxon>Mytilus</taxon>
    </lineage>
</organism>